<evidence type="ECO:0000259" key="7">
    <source>
        <dbReference type="Pfam" id="PF00892"/>
    </source>
</evidence>
<comment type="similarity">
    <text evidence="2">Belongs to the EamA transporter family.</text>
</comment>
<feature type="domain" description="EamA" evidence="7">
    <location>
        <begin position="8"/>
        <end position="143"/>
    </location>
</feature>
<feature type="transmembrane region" description="Helical" evidence="6">
    <location>
        <begin position="157"/>
        <end position="175"/>
    </location>
</feature>
<feature type="transmembrane region" description="Helical" evidence="6">
    <location>
        <begin position="187"/>
        <end position="204"/>
    </location>
</feature>
<gene>
    <name evidence="8" type="ORF">ACFODZ_13400</name>
</gene>
<accession>A0ABV7JAT8</accession>
<feature type="transmembrane region" description="Helical" evidence="6">
    <location>
        <begin position="103"/>
        <end position="120"/>
    </location>
</feature>
<organism evidence="8 9">
    <name type="scientific">Marinicella sediminis</name>
    <dbReference type="NCBI Taxonomy" id="1792834"/>
    <lineage>
        <taxon>Bacteria</taxon>
        <taxon>Pseudomonadati</taxon>
        <taxon>Pseudomonadota</taxon>
        <taxon>Gammaproteobacteria</taxon>
        <taxon>Lysobacterales</taxon>
        <taxon>Marinicellaceae</taxon>
        <taxon>Marinicella</taxon>
    </lineage>
</organism>
<evidence type="ECO:0000256" key="3">
    <source>
        <dbReference type="ARBA" id="ARBA00022692"/>
    </source>
</evidence>
<evidence type="ECO:0000256" key="1">
    <source>
        <dbReference type="ARBA" id="ARBA00004141"/>
    </source>
</evidence>
<dbReference type="InterPro" id="IPR000620">
    <property type="entry name" value="EamA_dom"/>
</dbReference>
<dbReference type="EMBL" id="JBHRTS010000007">
    <property type="protein sequence ID" value="MFC3195243.1"/>
    <property type="molecule type" value="Genomic_DNA"/>
</dbReference>
<protein>
    <submittedName>
        <fullName evidence="8">DMT family transporter</fullName>
    </submittedName>
</protein>
<dbReference type="PANTHER" id="PTHR32322:SF2">
    <property type="entry name" value="EAMA DOMAIN-CONTAINING PROTEIN"/>
    <property type="match status" value="1"/>
</dbReference>
<evidence type="ECO:0000256" key="2">
    <source>
        <dbReference type="ARBA" id="ARBA00007362"/>
    </source>
</evidence>
<proteinExistence type="inferred from homology"/>
<feature type="transmembrane region" description="Helical" evidence="6">
    <location>
        <begin position="279"/>
        <end position="297"/>
    </location>
</feature>
<sequence>MTHENWKKGLILSLITVLFWSTLPISLKIGLQATDAMTLTWFRFLVAALVTLLILYTRDKLRAYQNLTLQQWLWLSLAALMLIGNYVFYLIGLELTSPANAQVFIQLAPLLMTLGGVVLFKETFTRQQQLGVISIIIGLGLFFRDQIQQIIASDYTLGIWVMFTAALTWAIYALIQKKLATVLSSQAILLFIYCFASLSLLFFADFGQHEAISSTQWVAIAYACINTVVAYGAFAEAMNHWNASRVGMVLALTPVTTLLFINLFAWLFPHLLSSENIHWLGYIGMAFIVSGSMLASLKKQAR</sequence>
<dbReference type="Proteomes" id="UP001595533">
    <property type="component" value="Unassembled WGS sequence"/>
</dbReference>
<dbReference type="RefSeq" id="WP_077411651.1">
    <property type="nucleotide sequence ID" value="NZ_JBHRTS010000007.1"/>
</dbReference>
<dbReference type="SUPFAM" id="SSF103481">
    <property type="entry name" value="Multidrug resistance efflux transporter EmrE"/>
    <property type="match status" value="2"/>
</dbReference>
<reference evidence="9" key="1">
    <citation type="journal article" date="2019" name="Int. J. Syst. Evol. Microbiol.">
        <title>The Global Catalogue of Microorganisms (GCM) 10K type strain sequencing project: providing services to taxonomists for standard genome sequencing and annotation.</title>
        <authorList>
            <consortium name="The Broad Institute Genomics Platform"/>
            <consortium name="The Broad Institute Genome Sequencing Center for Infectious Disease"/>
            <person name="Wu L."/>
            <person name="Ma J."/>
        </authorList>
    </citation>
    <scope>NUCLEOTIDE SEQUENCE [LARGE SCALE GENOMIC DNA]</scope>
    <source>
        <strain evidence="9">KCTC 42953</strain>
    </source>
</reference>
<evidence type="ECO:0000256" key="4">
    <source>
        <dbReference type="ARBA" id="ARBA00022989"/>
    </source>
</evidence>
<evidence type="ECO:0000313" key="8">
    <source>
        <dbReference type="EMBL" id="MFC3195243.1"/>
    </source>
</evidence>
<feature type="transmembrane region" description="Helical" evidence="6">
    <location>
        <begin position="216"/>
        <end position="234"/>
    </location>
</feature>
<feature type="domain" description="EamA" evidence="7">
    <location>
        <begin position="157"/>
        <end position="296"/>
    </location>
</feature>
<keyword evidence="3 6" id="KW-0812">Transmembrane</keyword>
<feature type="transmembrane region" description="Helical" evidence="6">
    <location>
        <begin position="69"/>
        <end position="91"/>
    </location>
</feature>
<comment type="caution">
    <text evidence="8">The sequence shown here is derived from an EMBL/GenBank/DDBJ whole genome shotgun (WGS) entry which is preliminary data.</text>
</comment>
<keyword evidence="9" id="KW-1185">Reference proteome</keyword>
<feature type="transmembrane region" description="Helical" evidence="6">
    <location>
        <begin position="132"/>
        <end position="151"/>
    </location>
</feature>
<feature type="transmembrane region" description="Helical" evidence="6">
    <location>
        <begin position="40"/>
        <end position="57"/>
    </location>
</feature>
<feature type="transmembrane region" description="Helical" evidence="6">
    <location>
        <begin position="246"/>
        <end position="267"/>
    </location>
</feature>
<dbReference type="Pfam" id="PF00892">
    <property type="entry name" value="EamA"/>
    <property type="match status" value="2"/>
</dbReference>
<comment type="subcellular location">
    <subcellularLocation>
        <location evidence="1">Membrane</location>
        <topology evidence="1">Multi-pass membrane protein</topology>
    </subcellularLocation>
</comment>
<evidence type="ECO:0000256" key="6">
    <source>
        <dbReference type="SAM" id="Phobius"/>
    </source>
</evidence>
<keyword evidence="5 6" id="KW-0472">Membrane</keyword>
<dbReference type="PANTHER" id="PTHR32322">
    <property type="entry name" value="INNER MEMBRANE TRANSPORTER"/>
    <property type="match status" value="1"/>
</dbReference>
<dbReference type="InterPro" id="IPR050638">
    <property type="entry name" value="AA-Vitamin_Transporters"/>
</dbReference>
<keyword evidence="4 6" id="KW-1133">Transmembrane helix</keyword>
<evidence type="ECO:0000256" key="5">
    <source>
        <dbReference type="ARBA" id="ARBA00023136"/>
    </source>
</evidence>
<dbReference type="InterPro" id="IPR037185">
    <property type="entry name" value="EmrE-like"/>
</dbReference>
<evidence type="ECO:0000313" key="9">
    <source>
        <dbReference type="Proteomes" id="UP001595533"/>
    </source>
</evidence>
<name>A0ABV7JAT8_9GAMM</name>